<dbReference type="NCBIfam" id="TIGR00254">
    <property type="entry name" value="GGDEF"/>
    <property type="match status" value="1"/>
</dbReference>
<dbReference type="Gene3D" id="3.30.70.270">
    <property type="match status" value="1"/>
</dbReference>
<dbReference type="GO" id="GO:0007165">
    <property type="term" value="P:signal transduction"/>
    <property type="evidence" value="ECO:0007669"/>
    <property type="project" value="InterPro"/>
</dbReference>
<dbReference type="Pfam" id="PF13487">
    <property type="entry name" value="HD_5"/>
    <property type="match status" value="1"/>
</dbReference>
<keyword evidence="1" id="KW-1133">Transmembrane helix</keyword>
<dbReference type="InterPro" id="IPR006674">
    <property type="entry name" value="HD_domain"/>
</dbReference>
<evidence type="ECO:0000313" key="6">
    <source>
        <dbReference type="EMBL" id="ADU97370.1"/>
    </source>
</evidence>
<dbReference type="InterPro" id="IPR037522">
    <property type="entry name" value="HD_GYP_dom"/>
</dbReference>
<evidence type="ECO:0000259" key="2">
    <source>
        <dbReference type="PROSITE" id="PS50885"/>
    </source>
</evidence>
<dbReference type="InterPro" id="IPR000160">
    <property type="entry name" value="GGDEF_dom"/>
</dbReference>
<dbReference type="Pfam" id="PF00672">
    <property type="entry name" value="HAMP"/>
    <property type="match status" value="1"/>
</dbReference>
<dbReference type="eggNOG" id="COG2199">
    <property type="taxonomic scope" value="Bacteria"/>
</dbReference>
<dbReference type="STRING" id="648996.Theam_1407"/>
<evidence type="ECO:0000256" key="1">
    <source>
        <dbReference type="SAM" id="Phobius"/>
    </source>
</evidence>
<dbReference type="InterPro" id="IPR003607">
    <property type="entry name" value="HD/PDEase_dom"/>
</dbReference>
<proteinExistence type="predicted"/>
<dbReference type="SUPFAM" id="SSF109604">
    <property type="entry name" value="HD-domain/PDEase-like"/>
    <property type="match status" value="1"/>
</dbReference>
<dbReference type="SUPFAM" id="SSF55073">
    <property type="entry name" value="Nucleotide cyclase"/>
    <property type="match status" value="1"/>
</dbReference>
<name>E8T441_THEA1</name>
<dbReference type="SMART" id="SM00304">
    <property type="entry name" value="HAMP"/>
    <property type="match status" value="1"/>
</dbReference>
<dbReference type="OrthoDB" id="9377at2"/>
<evidence type="ECO:0000259" key="5">
    <source>
        <dbReference type="PROSITE" id="PS51832"/>
    </source>
</evidence>
<dbReference type="SMART" id="SM00471">
    <property type="entry name" value="HDc"/>
    <property type="match status" value="1"/>
</dbReference>
<dbReference type="InterPro" id="IPR003660">
    <property type="entry name" value="HAMP_dom"/>
</dbReference>
<keyword evidence="1" id="KW-0472">Membrane</keyword>
<dbReference type="InterPro" id="IPR043128">
    <property type="entry name" value="Rev_trsase/Diguanyl_cyclase"/>
</dbReference>
<dbReference type="KEGG" id="tam:Theam_1407"/>
<dbReference type="PANTHER" id="PTHR43155">
    <property type="entry name" value="CYCLIC DI-GMP PHOSPHODIESTERASE PA4108-RELATED"/>
    <property type="match status" value="1"/>
</dbReference>
<dbReference type="RefSeq" id="WP_013538156.1">
    <property type="nucleotide sequence ID" value="NC_014926.1"/>
</dbReference>
<reference evidence="6" key="1">
    <citation type="submission" date="2011-01" db="EMBL/GenBank/DDBJ databases">
        <title>Complete sequence of chromosome of Thermovibrio ammonificans HB-1.</title>
        <authorList>
            <consortium name="US DOE Joint Genome Institute"/>
            <person name="Lucas S."/>
            <person name="Copeland A."/>
            <person name="Lapidus A."/>
            <person name="Cheng J.-F."/>
            <person name="Goodwin L."/>
            <person name="Pitluck S."/>
            <person name="Davenport K."/>
            <person name="Detter J.C."/>
            <person name="Han C."/>
            <person name="Tapia R."/>
            <person name="Land M."/>
            <person name="Hauser L."/>
            <person name="Kyrpides N."/>
            <person name="Ivanova N."/>
            <person name="Ovchinnikova G."/>
            <person name="Vetriani C."/>
            <person name="Woyke T."/>
        </authorList>
    </citation>
    <scope>NUCLEOTIDE SEQUENCE [LARGE SCALE GENOMIC DNA]</scope>
    <source>
        <strain evidence="6">HB-1</strain>
    </source>
</reference>
<evidence type="ECO:0000259" key="3">
    <source>
        <dbReference type="PROSITE" id="PS50887"/>
    </source>
</evidence>
<feature type="domain" description="GGDEF" evidence="3">
    <location>
        <begin position="597"/>
        <end position="707"/>
    </location>
</feature>
<organism evidence="6 7">
    <name type="scientific">Thermovibrio ammonificans (strain DSM 15698 / JCM 12110 / HB-1)</name>
    <dbReference type="NCBI Taxonomy" id="648996"/>
    <lineage>
        <taxon>Bacteria</taxon>
        <taxon>Pseudomonadati</taxon>
        <taxon>Aquificota</taxon>
        <taxon>Aquificia</taxon>
        <taxon>Desulfurobacteriales</taxon>
        <taxon>Desulfurobacteriaceae</taxon>
        <taxon>Thermovibrio</taxon>
    </lineage>
</organism>
<protein>
    <submittedName>
        <fullName evidence="6">Diguanylate cyclase and metal dependent phosphohydrolase</fullName>
    </submittedName>
</protein>
<dbReference type="SMART" id="SM00267">
    <property type="entry name" value="GGDEF"/>
    <property type="match status" value="1"/>
</dbReference>
<dbReference type="PROSITE" id="PS51832">
    <property type="entry name" value="HD_GYP"/>
    <property type="match status" value="1"/>
</dbReference>
<dbReference type="Gene3D" id="6.10.340.10">
    <property type="match status" value="1"/>
</dbReference>
<dbReference type="CDD" id="cd00077">
    <property type="entry name" value="HDc"/>
    <property type="match status" value="1"/>
</dbReference>
<dbReference type="CDD" id="cd06225">
    <property type="entry name" value="HAMP"/>
    <property type="match status" value="1"/>
</dbReference>
<dbReference type="InterPro" id="IPR029787">
    <property type="entry name" value="Nucleotide_cyclase"/>
</dbReference>
<evidence type="ECO:0000259" key="4">
    <source>
        <dbReference type="PROSITE" id="PS51831"/>
    </source>
</evidence>
<dbReference type="PROSITE" id="PS50885">
    <property type="entry name" value="HAMP"/>
    <property type="match status" value="1"/>
</dbReference>
<dbReference type="PROSITE" id="PS51831">
    <property type="entry name" value="HD"/>
    <property type="match status" value="1"/>
</dbReference>
<sequence length="707" mass="80942">MKLDKYHLLTGIAVLVSLLVTAASFFTAYRFTKELLLHESVIDAINYIEVTAAAAGSKKNSKELFNVLRRAPYIESVKEGPPAEKDEFTLTKRLLFPDGPLTVTVKLNRREIESKASKTAVKVGAFMAVVTSGLLALFLFAIHRLYLVPLNRIRKEVGKIQMGDLKKLPEEGEDEFGRIRESINKMIDSIRERDERAEIISSFIQLLTVGKGFNGEFVELMQKVLKLTEADGIVIGVQKRNSDAIEIRVITRYGERVFEKNSSELDGIEPYILALGREIETTKSKILSKGEKALGMKYIFGMPLKAMSDNTAGYVIVYKTKEEPISEENRRFIKSIAKSIAAAVTIKWLIEELEEKLRKEKELKEKILKSFVRGIEIRDSYTRGHSERVAFYSREIARAMGLREEAESIYIAGLLHDIGKIGIPDSILLKPEKLTPEEYEIIKLHPILSYELVKNLDFIKESLDGIKYHHERWDGSGYPDNLQREQIPLSARIIAVADSFDAMTSARIYRKGMNKRAAVEELIKGKGKLYDPEVVDNAVHILLHKTPPPPDDDYLSDDLIKEIEERRLDYYLRDHLTGVFNRNALELAFNQAKERFKKFSAFVLDVEKLREINIEKGWREGDRILKEIVNHIKRSFPEAITVRYSGDNFVVFLPGSFREKLKKQVEKIERELNVKLKLEELNNFKDVEELKVILTELEFSSRPAAQM</sequence>
<keyword evidence="1" id="KW-0812">Transmembrane</keyword>
<dbReference type="EMBL" id="CP002444">
    <property type="protein sequence ID" value="ADU97370.1"/>
    <property type="molecule type" value="Genomic_DNA"/>
</dbReference>
<feature type="transmembrane region" description="Helical" evidence="1">
    <location>
        <begin position="6"/>
        <end position="29"/>
    </location>
</feature>
<feature type="domain" description="HAMP" evidence="2">
    <location>
        <begin position="144"/>
        <end position="195"/>
    </location>
</feature>
<feature type="transmembrane region" description="Helical" evidence="1">
    <location>
        <begin position="119"/>
        <end position="142"/>
    </location>
</feature>
<keyword evidence="7" id="KW-1185">Reference proteome</keyword>
<dbReference type="GO" id="GO:0016020">
    <property type="term" value="C:membrane"/>
    <property type="evidence" value="ECO:0007669"/>
    <property type="project" value="InterPro"/>
</dbReference>
<dbReference type="GO" id="GO:0016787">
    <property type="term" value="F:hydrolase activity"/>
    <property type="evidence" value="ECO:0007669"/>
    <property type="project" value="UniProtKB-KW"/>
</dbReference>
<dbReference type="AlphaFoldDB" id="E8T441"/>
<accession>E8T441</accession>
<dbReference type="Pfam" id="PF00990">
    <property type="entry name" value="GGDEF"/>
    <property type="match status" value="1"/>
</dbReference>
<feature type="domain" description="HD-GYP" evidence="5">
    <location>
        <begin position="360"/>
        <end position="554"/>
    </location>
</feature>
<dbReference type="PROSITE" id="PS50887">
    <property type="entry name" value="GGDEF"/>
    <property type="match status" value="1"/>
</dbReference>
<gene>
    <name evidence="6" type="ordered locus">Theam_1407</name>
</gene>
<dbReference type="eggNOG" id="COG2972">
    <property type="taxonomic scope" value="Bacteria"/>
</dbReference>
<dbReference type="HOGENOM" id="CLU_024192_0_0_0"/>
<dbReference type="Gene3D" id="1.10.3210.10">
    <property type="entry name" value="Hypothetical protein af1432"/>
    <property type="match status" value="1"/>
</dbReference>
<dbReference type="eggNOG" id="COG2206">
    <property type="taxonomic scope" value="Bacteria"/>
</dbReference>
<evidence type="ECO:0000313" key="7">
    <source>
        <dbReference type="Proteomes" id="UP000006362"/>
    </source>
</evidence>
<feature type="domain" description="HD" evidence="4">
    <location>
        <begin position="382"/>
        <end position="503"/>
    </location>
</feature>
<dbReference type="Proteomes" id="UP000006362">
    <property type="component" value="Chromosome"/>
</dbReference>